<proteinExistence type="predicted"/>
<gene>
    <name evidence="1" type="ORF">K3G42_008384</name>
</gene>
<comment type="caution">
    <text evidence="1">The sequence shown here is derived from an EMBL/GenBank/DDBJ whole genome shotgun (WGS) entry which is preliminary data.</text>
</comment>
<name>A0ACB8G8K6_9SAUR</name>
<reference evidence="1" key="1">
    <citation type="submission" date="2021-08" db="EMBL/GenBank/DDBJ databases">
        <title>The first chromosome-level gecko genome reveals the dynamic sex chromosomes of Neotropical dwarf geckos (Sphaerodactylidae: Sphaerodactylus).</title>
        <authorList>
            <person name="Pinto B.J."/>
            <person name="Keating S.E."/>
            <person name="Gamble T."/>
        </authorList>
    </citation>
    <scope>NUCLEOTIDE SEQUENCE</scope>
    <source>
        <strain evidence="1">TG3544</strain>
    </source>
</reference>
<sequence length="78" mass="9007">MPGAGFPSSGVASTWRVFDPAQLCSRILQRFRPVWSQGMQHPQIAGMAFKEDRNRIQDCLKDFSQSVWAKERGRRRKI</sequence>
<dbReference type="EMBL" id="CM037614">
    <property type="protein sequence ID" value="KAH8015777.1"/>
    <property type="molecule type" value="Genomic_DNA"/>
</dbReference>
<evidence type="ECO:0000313" key="2">
    <source>
        <dbReference type="Proteomes" id="UP000827872"/>
    </source>
</evidence>
<organism evidence="1 2">
    <name type="scientific">Sphaerodactylus townsendi</name>
    <dbReference type="NCBI Taxonomy" id="933632"/>
    <lineage>
        <taxon>Eukaryota</taxon>
        <taxon>Metazoa</taxon>
        <taxon>Chordata</taxon>
        <taxon>Craniata</taxon>
        <taxon>Vertebrata</taxon>
        <taxon>Euteleostomi</taxon>
        <taxon>Lepidosauria</taxon>
        <taxon>Squamata</taxon>
        <taxon>Bifurcata</taxon>
        <taxon>Gekkota</taxon>
        <taxon>Sphaerodactylidae</taxon>
        <taxon>Sphaerodactylus</taxon>
    </lineage>
</organism>
<accession>A0ACB8G8K6</accession>
<protein>
    <submittedName>
        <fullName evidence="1">Uncharacterized protein</fullName>
    </submittedName>
</protein>
<dbReference type="Proteomes" id="UP000827872">
    <property type="component" value="Linkage Group LG01"/>
</dbReference>
<keyword evidence="2" id="KW-1185">Reference proteome</keyword>
<evidence type="ECO:0000313" key="1">
    <source>
        <dbReference type="EMBL" id="KAH8015777.1"/>
    </source>
</evidence>